<dbReference type="InterPro" id="IPR036412">
    <property type="entry name" value="HAD-like_sf"/>
</dbReference>
<evidence type="ECO:0000256" key="1">
    <source>
        <dbReference type="ARBA" id="ARBA00022801"/>
    </source>
</evidence>
<comment type="caution">
    <text evidence="2">The sequence shown here is derived from an EMBL/GenBank/DDBJ whole genome shotgun (WGS) entry which is preliminary data.</text>
</comment>
<keyword evidence="3" id="KW-1185">Reference proteome</keyword>
<dbReference type="EMBL" id="JACRSP010000002">
    <property type="protein sequence ID" value="MBC8536078.1"/>
    <property type="molecule type" value="Genomic_DNA"/>
</dbReference>
<dbReference type="SFLD" id="SFLDG01129">
    <property type="entry name" value="C1.5:_HAD__Beta-PGM__Phosphata"/>
    <property type="match status" value="1"/>
</dbReference>
<protein>
    <submittedName>
        <fullName evidence="2">HAD family hydrolase</fullName>
    </submittedName>
</protein>
<dbReference type="InterPro" id="IPR051540">
    <property type="entry name" value="S-2-haloacid_dehalogenase"/>
</dbReference>
<gene>
    <name evidence="2" type="ORF">H8695_05155</name>
</gene>
<organism evidence="2 3">
    <name type="scientific">Feifania hominis</name>
    <dbReference type="NCBI Taxonomy" id="2763660"/>
    <lineage>
        <taxon>Bacteria</taxon>
        <taxon>Bacillati</taxon>
        <taxon>Bacillota</taxon>
        <taxon>Clostridia</taxon>
        <taxon>Eubacteriales</taxon>
        <taxon>Feifaniaceae</taxon>
        <taxon>Feifania</taxon>
    </lineage>
</organism>
<dbReference type="InterPro" id="IPR006439">
    <property type="entry name" value="HAD-SF_hydro_IA"/>
</dbReference>
<dbReference type="Gene3D" id="3.40.50.1000">
    <property type="entry name" value="HAD superfamily/HAD-like"/>
    <property type="match status" value="1"/>
</dbReference>
<dbReference type="PRINTS" id="PR00413">
    <property type="entry name" value="HADHALOGNASE"/>
</dbReference>
<evidence type="ECO:0000313" key="2">
    <source>
        <dbReference type="EMBL" id="MBC8536078.1"/>
    </source>
</evidence>
<keyword evidence="1 2" id="KW-0378">Hydrolase</keyword>
<dbReference type="PANTHER" id="PTHR43316:SF3">
    <property type="entry name" value="HALOACID DEHALOGENASE, TYPE II (AFU_ORTHOLOGUE AFUA_2G07750)-RELATED"/>
    <property type="match status" value="1"/>
</dbReference>
<dbReference type="SFLD" id="SFLDS00003">
    <property type="entry name" value="Haloacid_Dehalogenase"/>
    <property type="match status" value="1"/>
</dbReference>
<name>A0A926DCJ2_9FIRM</name>
<proteinExistence type="predicted"/>
<dbReference type="InterPro" id="IPR023214">
    <property type="entry name" value="HAD_sf"/>
</dbReference>
<dbReference type="AlphaFoldDB" id="A0A926DCJ2"/>
<dbReference type="PANTHER" id="PTHR43316">
    <property type="entry name" value="HYDROLASE, HALOACID DELAHOGENASE-RELATED"/>
    <property type="match status" value="1"/>
</dbReference>
<dbReference type="Proteomes" id="UP000620366">
    <property type="component" value="Unassembled WGS sequence"/>
</dbReference>
<dbReference type="GO" id="GO:0016787">
    <property type="term" value="F:hydrolase activity"/>
    <property type="evidence" value="ECO:0007669"/>
    <property type="project" value="UniProtKB-KW"/>
</dbReference>
<accession>A0A926DCJ2</accession>
<dbReference type="SUPFAM" id="SSF56784">
    <property type="entry name" value="HAD-like"/>
    <property type="match status" value="1"/>
</dbReference>
<dbReference type="RefSeq" id="WP_249299832.1">
    <property type="nucleotide sequence ID" value="NZ_JACRSP010000002.1"/>
</dbReference>
<dbReference type="Pfam" id="PF00702">
    <property type="entry name" value="Hydrolase"/>
    <property type="match status" value="1"/>
</dbReference>
<reference evidence="2" key="1">
    <citation type="submission" date="2020-08" db="EMBL/GenBank/DDBJ databases">
        <title>Genome public.</title>
        <authorList>
            <person name="Liu C."/>
            <person name="Sun Q."/>
        </authorList>
    </citation>
    <scope>NUCLEOTIDE SEQUENCE</scope>
    <source>
        <strain evidence="2">BX7</strain>
    </source>
</reference>
<evidence type="ECO:0000313" key="3">
    <source>
        <dbReference type="Proteomes" id="UP000620366"/>
    </source>
</evidence>
<sequence length="234" mass="25655">MNTILFDLDGTLLPMDQDVFTKGYFKELAAKCAPFGLEAGPLVDAVWAGTAAMVKNDGAETNETRFWQTFAGILGERVLPLKEEFEHFYGQEFHRARAFTGENPLAARTVRAVREKGYRVALATNPLFPLVGVRTRLSWLGLTPEDFSLVTSYESSHFCKPNPGYYREVLAALGAAPQDCLMVGNDTGEDGCVVELGMDFYLVTDCLGGSGKPEDYRHGSFADCAAYLESLPAL</sequence>